<dbReference type="InterPro" id="IPR014025">
    <property type="entry name" value="Glutaredoxin_subgr"/>
</dbReference>
<keyword evidence="8" id="KW-1185">Reference proteome</keyword>
<dbReference type="CDD" id="cd03418">
    <property type="entry name" value="GRX_GRXb_1_3_like"/>
    <property type="match status" value="1"/>
</dbReference>
<dbReference type="Gene3D" id="3.40.30.10">
    <property type="entry name" value="Glutaredoxin"/>
    <property type="match status" value="1"/>
</dbReference>
<dbReference type="PROSITE" id="PS51354">
    <property type="entry name" value="GLUTAREDOXIN_2"/>
    <property type="match status" value="1"/>
</dbReference>
<dbReference type="PRINTS" id="PR00160">
    <property type="entry name" value="GLUTAREDOXIN"/>
</dbReference>
<dbReference type="PANTHER" id="PTHR34386:SF1">
    <property type="entry name" value="GLUTAREDOXIN-LIKE PROTEIN NRDH"/>
    <property type="match status" value="1"/>
</dbReference>
<evidence type="ECO:0000313" key="8">
    <source>
        <dbReference type="Proteomes" id="UP000095042"/>
    </source>
</evidence>
<evidence type="ECO:0000256" key="3">
    <source>
        <dbReference type="ARBA" id="ARBA00022448"/>
    </source>
</evidence>
<sequence length="99" mass="10853">MIVLYTTKFCGFCSAAKRLLAKKGLVFEEIDVGFNSAKRVEMTQRAGGMRTVPQIFIHDRHVGGYNELAALDRDNQLEAWLANGPAALPADTLGDPSEQ</sequence>
<reference evidence="7 8" key="1">
    <citation type="journal article" date="2016" name="Environ. Microbiol.">
        <title>New Methyloceanibacter diversity from North Sea sediments includes methanotroph containing solely the soluble methane monooxygenase.</title>
        <authorList>
            <person name="Vekeman B."/>
            <person name="Kerckhof F.M."/>
            <person name="Cremers G."/>
            <person name="de Vos P."/>
            <person name="Vandamme P."/>
            <person name="Boon N."/>
            <person name="Op den Camp H.J."/>
            <person name="Heylen K."/>
        </authorList>
    </citation>
    <scope>NUCLEOTIDE SEQUENCE [LARGE SCALE GENOMIC DNA]</scope>
    <source>
        <strain evidence="7 8">R-67177</strain>
    </source>
</reference>
<gene>
    <name evidence="7" type="ORF">AUC71_04675</name>
</gene>
<comment type="similarity">
    <text evidence="2 5">Belongs to the glutaredoxin family.</text>
</comment>
<dbReference type="InterPro" id="IPR011900">
    <property type="entry name" value="GRX_bact"/>
</dbReference>
<dbReference type="Pfam" id="PF00462">
    <property type="entry name" value="Glutaredoxin"/>
    <property type="match status" value="1"/>
</dbReference>
<keyword evidence="5" id="KW-0676">Redox-active center</keyword>
<evidence type="ECO:0000256" key="2">
    <source>
        <dbReference type="ARBA" id="ARBA00007787"/>
    </source>
</evidence>
<dbReference type="Proteomes" id="UP000095042">
    <property type="component" value="Unassembled WGS sequence"/>
</dbReference>
<dbReference type="InterPro" id="IPR002109">
    <property type="entry name" value="Glutaredoxin"/>
</dbReference>
<keyword evidence="3 5" id="KW-0813">Transport</keyword>
<organism evidence="7 8">
    <name type="scientific">Methyloceanibacter marginalis</name>
    <dbReference type="NCBI Taxonomy" id="1774971"/>
    <lineage>
        <taxon>Bacteria</taxon>
        <taxon>Pseudomonadati</taxon>
        <taxon>Pseudomonadota</taxon>
        <taxon>Alphaproteobacteria</taxon>
        <taxon>Hyphomicrobiales</taxon>
        <taxon>Hyphomicrobiaceae</taxon>
        <taxon>Methyloceanibacter</taxon>
    </lineage>
</organism>
<evidence type="ECO:0000256" key="4">
    <source>
        <dbReference type="ARBA" id="ARBA00022982"/>
    </source>
</evidence>
<dbReference type="EMBL" id="LPWD01000461">
    <property type="protein sequence ID" value="ODR96098.1"/>
    <property type="molecule type" value="Genomic_DNA"/>
</dbReference>
<keyword evidence="4 5" id="KW-0249">Electron transport</keyword>
<keyword evidence="5" id="KW-0963">Cytoplasm</keyword>
<dbReference type="GO" id="GO:0045454">
    <property type="term" value="P:cell redox homeostasis"/>
    <property type="evidence" value="ECO:0007669"/>
    <property type="project" value="InterPro"/>
</dbReference>
<proteinExistence type="inferred from homology"/>
<accession>A0A1E3VRD9</accession>
<feature type="domain" description="Glutaredoxin" evidence="6">
    <location>
        <begin position="2"/>
        <end position="62"/>
    </location>
</feature>
<evidence type="ECO:0000256" key="1">
    <source>
        <dbReference type="ARBA" id="ARBA00002549"/>
    </source>
</evidence>
<dbReference type="InterPro" id="IPR051548">
    <property type="entry name" value="Grx-like_ET"/>
</dbReference>
<comment type="caution">
    <text evidence="7">The sequence shown here is derived from an EMBL/GenBank/DDBJ whole genome shotgun (WGS) entry which is preliminary data.</text>
</comment>
<evidence type="ECO:0000256" key="5">
    <source>
        <dbReference type="RuleBase" id="RU364065"/>
    </source>
</evidence>
<dbReference type="GO" id="GO:0009055">
    <property type="term" value="F:electron transfer activity"/>
    <property type="evidence" value="ECO:0007669"/>
    <property type="project" value="TreeGrafter"/>
</dbReference>
<comment type="function">
    <text evidence="1 5">Has a glutathione-disulfide oxidoreductase activity in the presence of NADPH and glutathione reductase. Reduces low molecular weight disulfides and proteins.</text>
</comment>
<dbReference type="InterPro" id="IPR036249">
    <property type="entry name" value="Thioredoxin-like_sf"/>
</dbReference>
<dbReference type="RefSeq" id="WP_069625130.1">
    <property type="nucleotide sequence ID" value="NZ_LPWD01000461.1"/>
</dbReference>
<dbReference type="AlphaFoldDB" id="A0A1E3VRD9"/>
<dbReference type="GO" id="GO:0015038">
    <property type="term" value="F:glutathione disulfide oxidoreductase activity"/>
    <property type="evidence" value="ECO:0007669"/>
    <property type="project" value="UniProtKB-UniRule"/>
</dbReference>
<dbReference type="SUPFAM" id="SSF52833">
    <property type="entry name" value="Thioredoxin-like"/>
    <property type="match status" value="1"/>
</dbReference>
<name>A0A1E3VRD9_9HYPH</name>
<dbReference type="NCBIfam" id="TIGR02181">
    <property type="entry name" value="GRX_bact"/>
    <property type="match status" value="1"/>
</dbReference>
<evidence type="ECO:0000313" key="7">
    <source>
        <dbReference type="EMBL" id="ODR96098.1"/>
    </source>
</evidence>
<dbReference type="OrthoDB" id="9814618at2"/>
<protein>
    <recommendedName>
        <fullName evidence="5">Glutaredoxin</fullName>
    </recommendedName>
</protein>
<dbReference type="PANTHER" id="PTHR34386">
    <property type="entry name" value="GLUTAREDOXIN"/>
    <property type="match status" value="1"/>
</dbReference>
<evidence type="ECO:0000259" key="6">
    <source>
        <dbReference type="Pfam" id="PF00462"/>
    </source>
</evidence>